<gene>
    <name evidence="3" type="ORF">A3J61_01220</name>
</gene>
<organism evidence="3 4">
    <name type="scientific">Candidatus Nomurabacteria bacterium RIFCSPHIGHO2_02_FULL_38_15</name>
    <dbReference type="NCBI Taxonomy" id="1801752"/>
    <lineage>
        <taxon>Bacteria</taxon>
        <taxon>Candidatus Nomuraibacteriota</taxon>
    </lineage>
</organism>
<evidence type="ECO:0000256" key="2">
    <source>
        <dbReference type="SAM" id="SignalP"/>
    </source>
</evidence>
<dbReference type="Proteomes" id="UP000179686">
    <property type="component" value="Unassembled WGS sequence"/>
</dbReference>
<comment type="caution">
    <text evidence="3">The sequence shown here is derived from an EMBL/GenBank/DDBJ whole genome shotgun (WGS) entry which is preliminary data.</text>
</comment>
<dbReference type="STRING" id="1801752.A3J61_01220"/>
<protein>
    <submittedName>
        <fullName evidence="3">Uncharacterized protein</fullName>
    </submittedName>
</protein>
<dbReference type="EMBL" id="MFUC01000004">
    <property type="protein sequence ID" value="OGI72571.1"/>
    <property type="molecule type" value="Genomic_DNA"/>
</dbReference>
<keyword evidence="1" id="KW-1133">Transmembrane helix</keyword>
<feature type="signal peptide" evidence="2">
    <location>
        <begin position="1"/>
        <end position="33"/>
    </location>
</feature>
<evidence type="ECO:0000256" key="1">
    <source>
        <dbReference type="SAM" id="Phobius"/>
    </source>
</evidence>
<feature type="transmembrane region" description="Helical" evidence="1">
    <location>
        <begin position="124"/>
        <end position="142"/>
    </location>
</feature>
<dbReference type="AlphaFoldDB" id="A0A1F6VSC0"/>
<name>A0A1F6VSC0_9BACT</name>
<keyword evidence="1" id="KW-0812">Transmembrane</keyword>
<keyword evidence="1" id="KW-0472">Membrane</keyword>
<feature type="chain" id="PRO_5009225741" evidence="2">
    <location>
        <begin position="34"/>
        <end position="144"/>
    </location>
</feature>
<keyword evidence="2" id="KW-0732">Signal</keyword>
<proteinExistence type="predicted"/>
<evidence type="ECO:0000313" key="3">
    <source>
        <dbReference type="EMBL" id="OGI72571.1"/>
    </source>
</evidence>
<evidence type="ECO:0000313" key="4">
    <source>
        <dbReference type="Proteomes" id="UP000179686"/>
    </source>
</evidence>
<sequence length="144" mass="16564">MGNNCKKFIIRAGFFGLFCFLFFALVGSTSVFAETKNANKVESFRLRNYNQCGQKFVEYGKLLGNKDFNQIIDATKRDLAYEATQKALPPDLRKTDEAQNYDDPKNFLNYHYSNLCAKFFGSTLFYYGALVLLLLIIIKSLFKK</sequence>
<reference evidence="3 4" key="1">
    <citation type="journal article" date="2016" name="Nat. Commun.">
        <title>Thousands of microbial genomes shed light on interconnected biogeochemical processes in an aquifer system.</title>
        <authorList>
            <person name="Anantharaman K."/>
            <person name="Brown C.T."/>
            <person name="Hug L.A."/>
            <person name="Sharon I."/>
            <person name="Castelle C.J."/>
            <person name="Probst A.J."/>
            <person name="Thomas B.C."/>
            <person name="Singh A."/>
            <person name="Wilkins M.J."/>
            <person name="Karaoz U."/>
            <person name="Brodie E.L."/>
            <person name="Williams K.H."/>
            <person name="Hubbard S.S."/>
            <person name="Banfield J.F."/>
        </authorList>
    </citation>
    <scope>NUCLEOTIDE SEQUENCE [LARGE SCALE GENOMIC DNA]</scope>
</reference>
<accession>A0A1F6VSC0</accession>